<protein>
    <submittedName>
        <fullName evidence="1">Uncharacterized protein</fullName>
    </submittedName>
</protein>
<proteinExistence type="predicted"/>
<sequence length="240" mass="27672">MSSEMQPALLPQLPIDPYYQLLQPDIVWRPLPPPFELKGLTPLFRNSMEAFLSSLNPESLGTIWSPEEESDQRPIDNSVFFRDDDNDKHVYLVVHLDEQVKEPSHRHWGIRWVVDSCWRKTPEAARCLEVITDLRGQRLVNWGPLTQVHRYHAMKSDKDTAVFSLGVFSRQQRDQLEAIAWHIPVLMPLDGEWNCQNWVASLLGVAVARGLISLDVVKDVMEKASEKEIPIETTRLKLDN</sequence>
<name>A0A4S8MVF6_DENBC</name>
<reference evidence="1 2" key="1">
    <citation type="journal article" date="2019" name="Nat. Ecol. Evol.">
        <title>Megaphylogeny resolves global patterns of mushroom evolution.</title>
        <authorList>
            <person name="Varga T."/>
            <person name="Krizsan K."/>
            <person name="Foldi C."/>
            <person name="Dima B."/>
            <person name="Sanchez-Garcia M."/>
            <person name="Sanchez-Ramirez S."/>
            <person name="Szollosi G.J."/>
            <person name="Szarkandi J.G."/>
            <person name="Papp V."/>
            <person name="Albert L."/>
            <person name="Andreopoulos W."/>
            <person name="Angelini C."/>
            <person name="Antonin V."/>
            <person name="Barry K.W."/>
            <person name="Bougher N.L."/>
            <person name="Buchanan P."/>
            <person name="Buyck B."/>
            <person name="Bense V."/>
            <person name="Catcheside P."/>
            <person name="Chovatia M."/>
            <person name="Cooper J."/>
            <person name="Damon W."/>
            <person name="Desjardin D."/>
            <person name="Finy P."/>
            <person name="Geml J."/>
            <person name="Haridas S."/>
            <person name="Hughes K."/>
            <person name="Justo A."/>
            <person name="Karasinski D."/>
            <person name="Kautmanova I."/>
            <person name="Kiss B."/>
            <person name="Kocsube S."/>
            <person name="Kotiranta H."/>
            <person name="LaButti K.M."/>
            <person name="Lechner B.E."/>
            <person name="Liimatainen K."/>
            <person name="Lipzen A."/>
            <person name="Lukacs Z."/>
            <person name="Mihaltcheva S."/>
            <person name="Morgado L.N."/>
            <person name="Niskanen T."/>
            <person name="Noordeloos M.E."/>
            <person name="Ohm R.A."/>
            <person name="Ortiz-Santana B."/>
            <person name="Ovrebo C."/>
            <person name="Racz N."/>
            <person name="Riley R."/>
            <person name="Savchenko A."/>
            <person name="Shiryaev A."/>
            <person name="Soop K."/>
            <person name="Spirin V."/>
            <person name="Szebenyi C."/>
            <person name="Tomsovsky M."/>
            <person name="Tulloss R.E."/>
            <person name="Uehling J."/>
            <person name="Grigoriev I.V."/>
            <person name="Vagvolgyi C."/>
            <person name="Papp T."/>
            <person name="Martin F.M."/>
            <person name="Miettinen O."/>
            <person name="Hibbett D.S."/>
            <person name="Nagy L.G."/>
        </authorList>
    </citation>
    <scope>NUCLEOTIDE SEQUENCE [LARGE SCALE GENOMIC DNA]</scope>
    <source>
        <strain evidence="1 2">CBS 962.96</strain>
    </source>
</reference>
<evidence type="ECO:0000313" key="1">
    <source>
        <dbReference type="EMBL" id="THV07062.1"/>
    </source>
</evidence>
<dbReference type="EMBL" id="ML179039">
    <property type="protein sequence ID" value="THV07062.1"/>
    <property type="molecule type" value="Genomic_DNA"/>
</dbReference>
<gene>
    <name evidence="1" type="ORF">K435DRAFT_848404</name>
</gene>
<evidence type="ECO:0000313" key="2">
    <source>
        <dbReference type="Proteomes" id="UP000297245"/>
    </source>
</evidence>
<dbReference type="Proteomes" id="UP000297245">
    <property type="component" value="Unassembled WGS sequence"/>
</dbReference>
<keyword evidence="2" id="KW-1185">Reference proteome</keyword>
<dbReference type="AlphaFoldDB" id="A0A4S8MVF6"/>
<organism evidence="1 2">
    <name type="scientific">Dendrothele bispora (strain CBS 962.96)</name>
    <dbReference type="NCBI Taxonomy" id="1314807"/>
    <lineage>
        <taxon>Eukaryota</taxon>
        <taxon>Fungi</taxon>
        <taxon>Dikarya</taxon>
        <taxon>Basidiomycota</taxon>
        <taxon>Agaricomycotina</taxon>
        <taxon>Agaricomycetes</taxon>
        <taxon>Agaricomycetidae</taxon>
        <taxon>Agaricales</taxon>
        <taxon>Agaricales incertae sedis</taxon>
        <taxon>Dendrothele</taxon>
    </lineage>
</organism>
<accession>A0A4S8MVF6</accession>
<dbReference type="OrthoDB" id="37659at2759"/>